<name>A0A6N7W0Y9_9FIRM</name>
<sequence length="136" mass="15266">MNITLSTRLIAETITPARATPECWPVFTRLIMLIISPAMVQTIGITRSQQKTAPIMPNMKDCGNNECDNQNAGLFLKGHIEVPHNSYIVNLKHVIKAEGNVQELADGTALTISCSRKEEFCRSFARYLGRKYNKKQ</sequence>
<dbReference type="RefSeq" id="WP_154464709.1">
    <property type="nucleotide sequence ID" value="NZ_JAXDZL010000063.1"/>
</dbReference>
<accession>A0A6N7W0Y9</accession>
<keyword evidence="2" id="KW-1185">Reference proteome</keyword>
<dbReference type="AlphaFoldDB" id="A0A6N7W0Y9"/>
<gene>
    <name evidence="1" type="ORF">FYJ45_11575</name>
</gene>
<dbReference type="EMBL" id="VUMI01000016">
    <property type="protein sequence ID" value="MSS88911.1"/>
    <property type="molecule type" value="Genomic_DNA"/>
</dbReference>
<dbReference type="Proteomes" id="UP000436047">
    <property type="component" value="Unassembled WGS sequence"/>
</dbReference>
<protein>
    <submittedName>
        <fullName evidence="1">Uncharacterized protein</fullName>
    </submittedName>
</protein>
<proteinExistence type="predicted"/>
<reference evidence="1 2" key="1">
    <citation type="submission" date="2019-08" db="EMBL/GenBank/DDBJ databases">
        <title>In-depth cultivation of the pig gut microbiome towards novel bacterial diversity and tailored functional studies.</title>
        <authorList>
            <person name="Wylensek D."/>
            <person name="Hitch T.C.A."/>
            <person name="Clavel T."/>
        </authorList>
    </citation>
    <scope>NUCLEOTIDE SEQUENCE [LARGE SCALE GENOMIC DNA]</scope>
    <source>
        <strain evidence="1 2">WCA-389-WT-23B</strain>
    </source>
</reference>
<comment type="caution">
    <text evidence="1">The sequence shown here is derived from an EMBL/GenBank/DDBJ whole genome shotgun (WGS) entry which is preliminary data.</text>
</comment>
<evidence type="ECO:0000313" key="1">
    <source>
        <dbReference type="EMBL" id="MSS88911.1"/>
    </source>
</evidence>
<dbReference type="Gene3D" id="2.40.50.1020">
    <property type="entry name" value="LytTr DNA-binding domain"/>
    <property type="match status" value="1"/>
</dbReference>
<organism evidence="1 2">
    <name type="scientific">Eisenbergiella porci</name>
    <dbReference type="NCBI Taxonomy" id="2652274"/>
    <lineage>
        <taxon>Bacteria</taxon>
        <taxon>Bacillati</taxon>
        <taxon>Bacillota</taxon>
        <taxon>Clostridia</taxon>
        <taxon>Lachnospirales</taxon>
        <taxon>Lachnospiraceae</taxon>
        <taxon>Eisenbergiella</taxon>
    </lineage>
</organism>
<dbReference type="GeneID" id="86053692"/>
<evidence type="ECO:0000313" key="2">
    <source>
        <dbReference type="Proteomes" id="UP000436047"/>
    </source>
</evidence>